<dbReference type="PANTHER" id="PTHR11875">
    <property type="entry name" value="TESTIS-SPECIFIC Y-ENCODED PROTEIN"/>
    <property type="match status" value="1"/>
</dbReference>
<dbReference type="AlphaFoldDB" id="A0A0A9ZJ08"/>
<dbReference type="Gene3D" id="3.30.1120.90">
    <property type="entry name" value="Nucleosome assembly protein"/>
    <property type="match status" value="1"/>
</dbReference>
<dbReference type="SUPFAM" id="SSF143113">
    <property type="entry name" value="NAP-like"/>
    <property type="match status" value="1"/>
</dbReference>
<dbReference type="GO" id="GO:0006334">
    <property type="term" value="P:nucleosome assembly"/>
    <property type="evidence" value="ECO:0007669"/>
    <property type="project" value="InterPro"/>
</dbReference>
<reference evidence="7" key="2">
    <citation type="submission" date="2014-07" db="EMBL/GenBank/DDBJ databases">
        <authorList>
            <person name="Hull J."/>
        </authorList>
    </citation>
    <scope>NUCLEOTIDE SEQUENCE</scope>
</reference>
<dbReference type="EMBL" id="GBHO01000402">
    <property type="protein sequence ID" value="JAG43202.1"/>
    <property type="molecule type" value="Transcribed_RNA"/>
</dbReference>
<evidence type="ECO:0000313" key="4">
    <source>
        <dbReference type="EMBL" id="JAG43202.1"/>
    </source>
</evidence>
<dbReference type="EMBL" id="GBHO01000399">
    <property type="protein sequence ID" value="JAG43205.1"/>
    <property type="molecule type" value="Transcribed_RNA"/>
</dbReference>
<dbReference type="GO" id="GO:0005634">
    <property type="term" value="C:nucleus"/>
    <property type="evidence" value="ECO:0007669"/>
    <property type="project" value="InterPro"/>
</dbReference>
<dbReference type="EMBL" id="GBRD01003014">
    <property type="protein sequence ID" value="JAG62807.1"/>
    <property type="molecule type" value="Transcribed_RNA"/>
</dbReference>
<dbReference type="InterPro" id="IPR037231">
    <property type="entry name" value="NAP-like_sf"/>
</dbReference>
<accession>A0A0A9ZJ08</accession>
<gene>
    <name evidence="7" type="primary">Nap1l4_2</name>
    <name evidence="6" type="synonym">Nap1l4_1</name>
    <name evidence="5" type="synonym">Nap1l4_4</name>
    <name evidence="4" type="synonym">Nap1l4_5</name>
    <name evidence="8" type="synonym">Nap1l4_6</name>
    <name evidence="8" type="ORF">CM83_33617</name>
    <name evidence="4" type="ORF">CM83_33618</name>
    <name evidence="5" type="ORF">CM83_33619</name>
    <name evidence="6" type="ORF">CM83_33620</name>
    <name evidence="7" type="ORF">CM83_33621</name>
</gene>
<evidence type="ECO:0000313" key="6">
    <source>
        <dbReference type="EMBL" id="JAG43204.1"/>
    </source>
</evidence>
<proteinExistence type="inferred from homology"/>
<evidence type="ECO:0000313" key="9">
    <source>
        <dbReference type="EMBL" id="JAG59761.1"/>
    </source>
</evidence>
<dbReference type="EMBL" id="GBHO01000396">
    <property type="protein sequence ID" value="JAG43208.1"/>
    <property type="molecule type" value="Transcribed_RNA"/>
</dbReference>
<comment type="similarity">
    <text evidence="1 2">Belongs to the nucleosome assembly protein (NAP) family.</text>
</comment>
<evidence type="ECO:0000256" key="1">
    <source>
        <dbReference type="ARBA" id="ARBA00009947"/>
    </source>
</evidence>
<dbReference type="Pfam" id="PF00956">
    <property type="entry name" value="NAP"/>
    <property type="match status" value="1"/>
</dbReference>
<protein>
    <submittedName>
        <fullName evidence="7">Nucleosome assembly protein 1-like 4</fullName>
    </submittedName>
</protein>
<organism evidence="7">
    <name type="scientific">Lygus hesperus</name>
    <name type="common">Western plant bug</name>
    <dbReference type="NCBI Taxonomy" id="30085"/>
    <lineage>
        <taxon>Eukaryota</taxon>
        <taxon>Metazoa</taxon>
        <taxon>Ecdysozoa</taxon>
        <taxon>Arthropoda</taxon>
        <taxon>Hexapoda</taxon>
        <taxon>Insecta</taxon>
        <taxon>Pterygota</taxon>
        <taxon>Neoptera</taxon>
        <taxon>Paraneoptera</taxon>
        <taxon>Hemiptera</taxon>
        <taxon>Heteroptera</taxon>
        <taxon>Panheteroptera</taxon>
        <taxon>Cimicomorpha</taxon>
        <taxon>Miridae</taxon>
        <taxon>Mirini</taxon>
        <taxon>Lygus</taxon>
    </lineage>
</organism>
<name>A0A0A9ZJ08_LYGHE</name>
<dbReference type="InterPro" id="IPR002164">
    <property type="entry name" value="NAP_family"/>
</dbReference>
<dbReference type="EMBL" id="GBHO01000400">
    <property type="protein sequence ID" value="JAG43204.1"/>
    <property type="molecule type" value="Transcribed_RNA"/>
</dbReference>
<evidence type="ECO:0000256" key="2">
    <source>
        <dbReference type="RuleBase" id="RU003876"/>
    </source>
</evidence>
<evidence type="ECO:0000256" key="3">
    <source>
        <dbReference type="SAM" id="MobiDB-lite"/>
    </source>
</evidence>
<feature type="region of interest" description="Disordered" evidence="3">
    <location>
        <begin position="307"/>
        <end position="328"/>
    </location>
</feature>
<evidence type="ECO:0000313" key="5">
    <source>
        <dbReference type="EMBL" id="JAG43203.1"/>
    </source>
</evidence>
<sequence length="328" mass="37928">MNSFSKAQSVHSIGDVSDFTRFSTESKVHSSPATQALIQRLQDLKSLQAKTTELKRELRSGINELIRSFGQRLNEVNDRRRSIIKGEKEREGDEVIQDDETTTNLAREIADRHMKHDKSGKIHLAVKGVPNFWETVFKNSWTLGDIVQPDDVPILSKLDDVRVKYTLKEFCLEFHFQENDYFRNRVLTKQYVVDDNPTSLKTDFDIVKSIGCQIFWFPGKNVTIKLGKKRQKHKISGALRYVDVAVKKASFFNFFDPPVQDDSKVVTRELRTRLAMDFELGQYFRTKIVPDAYLFFAGMMDDQDDKDFEDDNSIDSSSDLDSMNSKRK</sequence>
<dbReference type="EMBL" id="GBRD01006059">
    <property type="protein sequence ID" value="JAG59762.1"/>
    <property type="molecule type" value="Transcribed_RNA"/>
</dbReference>
<evidence type="ECO:0000313" key="7">
    <source>
        <dbReference type="EMBL" id="JAG43205.1"/>
    </source>
</evidence>
<feature type="compositionally biased region" description="Low complexity" evidence="3">
    <location>
        <begin position="314"/>
        <end position="328"/>
    </location>
</feature>
<dbReference type="EMBL" id="GBHO01000401">
    <property type="protein sequence ID" value="JAG43203.1"/>
    <property type="molecule type" value="Transcribed_RNA"/>
</dbReference>
<reference evidence="7" key="1">
    <citation type="journal article" date="2014" name="PLoS ONE">
        <title>Transcriptome-Based Identification of ABC Transporters in the Western Tarnished Plant Bug Lygus hesperus.</title>
        <authorList>
            <person name="Hull J.J."/>
            <person name="Chaney K."/>
            <person name="Geib S.M."/>
            <person name="Fabrick J.A."/>
            <person name="Brent C.S."/>
            <person name="Walsh D."/>
            <person name="Lavine L.C."/>
        </authorList>
    </citation>
    <scope>NUCLEOTIDE SEQUENCE</scope>
</reference>
<evidence type="ECO:0000313" key="8">
    <source>
        <dbReference type="EMBL" id="JAG43208.1"/>
    </source>
</evidence>
<dbReference type="EMBL" id="GBRD01006060">
    <property type="protein sequence ID" value="JAG59761.1"/>
    <property type="molecule type" value="Transcribed_RNA"/>
</dbReference>
<reference evidence="9" key="3">
    <citation type="submission" date="2014-09" db="EMBL/GenBank/DDBJ databases">
        <authorList>
            <person name="Magalhaes I.L.F."/>
            <person name="Oliveira U."/>
            <person name="Santos F.R."/>
            <person name="Vidigal T.H.D.A."/>
            <person name="Brescovit A.D."/>
            <person name="Santos A.J."/>
        </authorList>
    </citation>
    <scope>NUCLEOTIDE SEQUENCE</scope>
</reference>